<keyword evidence="4" id="KW-0472">Membrane</keyword>
<feature type="transmembrane region" description="Helical" evidence="4">
    <location>
        <begin position="146"/>
        <end position="167"/>
    </location>
</feature>
<comment type="caution">
    <text evidence="5">The sequence shown here is derived from an EMBL/GenBank/DDBJ whole genome shotgun (WGS) entry which is preliminary data.</text>
</comment>
<feature type="transmembrane region" description="Helical" evidence="4">
    <location>
        <begin position="91"/>
        <end position="109"/>
    </location>
</feature>
<evidence type="ECO:0000256" key="2">
    <source>
        <dbReference type="ARBA" id="ARBA00006727"/>
    </source>
</evidence>
<keyword evidence="4" id="KW-1133">Transmembrane helix</keyword>
<evidence type="ECO:0000313" key="6">
    <source>
        <dbReference type="Proteomes" id="UP000283269"/>
    </source>
</evidence>
<feature type="transmembrane region" description="Helical" evidence="4">
    <location>
        <begin position="402"/>
        <end position="422"/>
    </location>
</feature>
<dbReference type="STRING" id="93625.A0A409XK86"/>
<dbReference type="InterPro" id="IPR036259">
    <property type="entry name" value="MFS_trans_sf"/>
</dbReference>
<feature type="transmembrane region" description="Helical" evidence="4">
    <location>
        <begin position="249"/>
        <end position="271"/>
    </location>
</feature>
<evidence type="ECO:0008006" key="7">
    <source>
        <dbReference type="Google" id="ProtNLM"/>
    </source>
</evidence>
<evidence type="ECO:0000256" key="3">
    <source>
        <dbReference type="SAM" id="MobiDB-lite"/>
    </source>
</evidence>
<dbReference type="InParanoid" id="A0A409XK86"/>
<proteinExistence type="inferred from homology"/>
<dbReference type="GO" id="GO:0016020">
    <property type="term" value="C:membrane"/>
    <property type="evidence" value="ECO:0007669"/>
    <property type="project" value="UniProtKB-SubCell"/>
</dbReference>
<accession>A0A409XK86</accession>
<dbReference type="Proteomes" id="UP000283269">
    <property type="component" value="Unassembled WGS sequence"/>
</dbReference>
<dbReference type="InterPro" id="IPR011701">
    <property type="entry name" value="MFS"/>
</dbReference>
<feature type="region of interest" description="Disordered" evidence="3">
    <location>
        <begin position="1"/>
        <end position="24"/>
    </location>
</feature>
<dbReference type="Gene3D" id="1.20.1250.20">
    <property type="entry name" value="MFS general substrate transporter like domains"/>
    <property type="match status" value="2"/>
</dbReference>
<keyword evidence="4" id="KW-0812">Transmembrane</keyword>
<dbReference type="OrthoDB" id="6499973at2759"/>
<dbReference type="InterPro" id="IPR050327">
    <property type="entry name" value="Proton-linked_MCT"/>
</dbReference>
<dbReference type="PANTHER" id="PTHR11360">
    <property type="entry name" value="MONOCARBOXYLATE TRANSPORTER"/>
    <property type="match status" value="1"/>
</dbReference>
<comment type="subcellular location">
    <subcellularLocation>
        <location evidence="1">Membrane</location>
        <topology evidence="1">Multi-pass membrane protein</topology>
    </subcellularLocation>
</comment>
<name>A0A409XK86_PSICY</name>
<dbReference type="AlphaFoldDB" id="A0A409XK86"/>
<dbReference type="GO" id="GO:0022857">
    <property type="term" value="F:transmembrane transporter activity"/>
    <property type="evidence" value="ECO:0007669"/>
    <property type="project" value="InterPro"/>
</dbReference>
<feature type="transmembrane region" description="Helical" evidence="4">
    <location>
        <begin position="283"/>
        <end position="304"/>
    </location>
</feature>
<feature type="transmembrane region" description="Helical" evidence="4">
    <location>
        <begin position="374"/>
        <end position="396"/>
    </location>
</feature>
<feature type="transmembrane region" description="Helical" evidence="4">
    <location>
        <begin position="210"/>
        <end position="228"/>
    </location>
</feature>
<keyword evidence="6" id="KW-1185">Reference proteome</keyword>
<dbReference type="EMBL" id="NHYD01001447">
    <property type="protein sequence ID" value="PPQ91164.1"/>
    <property type="molecule type" value="Genomic_DNA"/>
</dbReference>
<dbReference type="PANTHER" id="PTHR11360:SF234">
    <property type="entry name" value="MFS-TYPE TRANSPORTER DBAD-RELATED"/>
    <property type="match status" value="1"/>
</dbReference>
<evidence type="ECO:0000313" key="5">
    <source>
        <dbReference type="EMBL" id="PPQ91164.1"/>
    </source>
</evidence>
<comment type="similarity">
    <text evidence="2">Belongs to the major facilitator superfamily. Monocarboxylate porter (TC 2.A.1.13) family.</text>
</comment>
<feature type="transmembrane region" description="Helical" evidence="4">
    <location>
        <begin position="116"/>
        <end position="134"/>
    </location>
</feature>
<dbReference type="SUPFAM" id="SSF103473">
    <property type="entry name" value="MFS general substrate transporter"/>
    <property type="match status" value="1"/>
</dbReference>
<protein>
    <recommendedName>
        <fullName evidence="7">Major facilitator superfamily (MFS) profile domain-containing protein</fullName>
    </recommendedName>
</protein>
<feature type="transmembrane region" description="Helical" evidence="4">
    <location>
        <begin position="174"/>
        <end position="198"/>
    </location>
</feature>
<feature type="transmembrane region" description="Helical" evidence="4">
    <location>
        <begin position="311"/>
        <end position="332"/>
    </location>
</feature>
<evidence type="ECO:0000256" key="4">
    <source>
        <dbReference type="SAM" id="Phobius"/>
    </source>
</evidence>
<feature type="transmembrane region" description="Helical" evidence="4">
    <location>
        <begin position="338"/>
        <end position="362"/>
    </location>
</feature>
<organism evidence="5 6">
    <name type="scientific">Psilocybe cyanescens</name>
    <dbReference type="NCBI Taxonomy" id="93625"/>
    <lineage>
        <taxon>Eukaryota</taxon>
        <taxon>Fungi</taxon>
        <taxon>Dikarya</taxon>
        <taxon>Basidiomycota</taxon>
        <taxon>Agaricomycotina</taxon>
        <taxon>Agaricomycetes</taxon>
        <taxon>Agaricomycetidae</taxon>
        <taxon>Agaricales</taxon>
        <taxon>Agaricineae</taxon>
        <taxon>Strophariaceae</taxon>
        <taxon>Psilocybe</taxon>
    </lineage>
</organism>
<dbReference type="Pfam" id="PF07690">
    <property type="entry name" value="MFS_1"/>
    <property type="match status" value="1"/>
</dbReference>
<sequence>MVITDVHSPEKERPTLVPSSAVSETEKLEEDDVHDVLQDDKEALAINSTDNFPEGGFHAWAATVGGYINSFGVYQDFYVRRYLQNVTPSNIGWIGGAQIFLTFSLGAITGRIFDRGYCCTLIYAISLFTLSLSHENSYYQVFLTNGIGLGIASGLTYTLSFALIGHYYSKRRSLAVGIVSSGSAIGAIFHPILVNHLINGRIGFHNGVRISASINVTLLIIATCIMKTRLSPKKNQTFPILQWSREPPYCAILFGCVFCFMGLFFPVFYLQLNAIKHGVPRQFAFYILSILNAASFFGRTIPAFIAPTFGVFNLGAFFTTATGLVILCMAFMKDLTGTVLFAVFYGLCSGASVALTPSMLASTAKDMNEVGTRMGIYFGIGGILGLFATPISGALLTSQYHWIRAIVFSGVAMTLGGLFFGLSRSYVARQKGTHRV</sequence>
<gene>
    <name evidence="5" type="ORF">CVT25_003141</name>
</gene>
<reference evidence="5 6" key="1">
    <citation type="journal article" date="2018" name="Evol. Lett.">
        <title>Horizontal gene cluster transfer increased hallucinogenic mushroom diversity.</title>
        <authorList>
            <person name="Reynolds H.T."/>
            <person name="Vijayakumar V."/>
            <person name="Gluck-Thaler E."/>
            <person name="Korotkin H.B."/>
            <person name="Matheny P.B."/>
            <person name="Slot J.C."/>
        </authorList>
    </citation>
    <scope>NUCLEOTIDE SEQUENCE [LARGE SCALE GENOMIC DNA]</scope>
    <source>
        <strain evidence="5 6">2631</strain>
    </source>
</reference>
<evidence type="ECO:0000256" key="1">
    <source>
        <dbReference type="ARBA" id="ARBA00004141"/>
    </source>
</evidence>